<accession>A0A1I5CT47</accession>
<feature type="compositionally biased region" description="Low complexity" evidence="1">
    <location>
        <begin position="1"/>
        <end position="53"/>
    </location>
</feature>
<evidence type="ECO:0000256" key="1">
    <source>
        <dbReference type="SAM" id="MobiDB-lite"/>
    </source>
</evidence>
<gene>
    <name evidence="2" type="ORF">SAMN05216207_10242</name>
</gene>
<dbReference type="AlphaFoldDB" id="A0A1I5CT47"/>
<keyword evidence="3" id="KW-1185">Reference proteome</keyword>
<evidence type="ECO:0000313" key="3">
    <source>
        <dbReference type="Proteomes" id="UP000199614"/>
    </source>
</evidence>
<proteinExistence type="predicted"/>
<dbReference type="EMBL" id="FOUY01000024">
    <property type="protein sequence ID" value="SFN90159.1"/>
    <property type="molecule type" value="Genomic_DNA"/>
</dbReference>
<dbReference type="Proteomes" id="UP000199614">
    <property type="component" value="Unassembled WGS sequence"/>
</dbReference>
<organism evidence="2 3">
    <name type="scientific">Pseudonocardia ammonioxydans</name>
    <dbReference type="NCBI Taxonomy" id="260086"/>
    <lineage>
        <taxon>Bacteria</taxon>
        <taxon>Bacillati</taxon>
        <taxon>Actinomycetota</taxon>
        <taxon>Actinomycetes</taxon>
        <taxon>Pseudonocardiales</taxon>
        <taxon>Pseudonocardiaceae</taxon>
        <taxon>Pseudonocardia</taxon>
    </lineage>
</organism>
<feature type="region of interest" description="Disordered" evidence="1">
    <location>
        <begin position="103"/>
        <end position="154"/>
    </location>
</feature>
<feature type="region of interest" description="Disordered" evidence="1">
    <location>
        <begin position="1"/>
        <end position="84"/>
    </location>
</feature>
<name>A0A1I5CT47_PSUAM</name>
<protein>
    <submittedName>
        <fullName evidence="2">Uncharacterized protein</fullName>
    </submittedName>
</protein>
<sequence>MDEPSRCGARSPAAPAGRASPGRVSEGRASAGRAEPGRAPAERASPGRASAGRVSAERTTPGRASLGRASAERVAPGLASAGRAPAWWRSPGWAAVGRSVVRGSGRVAGPAGGTSERRAGPADGTGRAGGPAGWAPGLPGRVAPSGRGVRSGPDGGADRCVGAYCGARPGPDAGAVRVCGPGWPGGCPGAGIGRSCRAAVGRDALRSPVDGWAGGNDGGGAVFRWPPAAAGTSGCVPGRSSGRTAPLGERWRAKTCPSGVQVVAGRSAVVIGVGAPSGVTPFGGSAPATVIGP</sequence>
<dbReference type="STRING" id="260086.SAMN05216207_10242"/>
<evidence type="ECO:0000313" key="2">
    <source>
        <dbReference type="EMBL" id="SFN90159.1"/>
    </source>
</evidence>
<reference evidence="2 3" key="1">
    <citation type="submission" date="2016-10" db="EMBL/GenBank/DDBJ databases">
        <authorList>
            <person name="de Groot N.N."/>
        </authorList>
    </citation>
    <scope>NUCLEOTIDE SEQUENCE [LARGE SCALE GENOMIC DNA]</scope>
    <source>
        <strain evidence="2 3">CGMCC 4.1877</strain>
    </source>
</reference>